<reference evidence="1 2" key="1">
    <citation type="submission" date="2018-10" db="EMBL/GenBank/DDBJ databases">
        <authorList>
            <person name="Perry B.J."/>
            <person name="Sullivan J.T."/>
            <person name="Murphy R.J.T."/>
            <person name="Ramsay J.P."/>
            <person name="Ronson C.W."/>
        </authorList>
    </citation>
    <scope>NUCLEOTIDE SEQUENCE [LARGE SCALE GENOMIC DNA]</scope>
    <source>
        <strain evidence="1 2">R88b</strain>
    </source>
</reference>
<sequence>MWEAMMMLRLIASVTPKFSLGRRAGHAATLPALPADALKGAVRLSFAAWRLSLPVSQQPNEHHDRKIA</sequence>
<protein>
    <submittedName>
        <fullName evidence="1">Uncharacterized protein</fullName>
    </submittedName>
</protein>
<gene>
    <name evidence="1" type="ORF">EB235_16010</name>
</gene>
<dbReference type="AlphaFoldDB" id="A0A6M7WL41"/>
<organism evidence="1 2">
    <name type="scientific">Mesorhizobium loti R88b</name>
    <dbReference type="NCBI Taxonomy" id="935548"/>
    <lineage>
        <taxon>Bacteria</taxon>
        <taxon>Pseudomonadati</taxon>
        <taxon>Pseudomonadota</taxon>
        <taxon>Alphaproteobacteria</taxon>
        <taxon>Hyphomicrobiales</taxon>
        <taxon>Phyllobacteriaceae</taxon>
        <taxon>Mesorhizobium</taxon>
    </lineage>
</organism>
<dbReference type="EMBL" id="CP033367">
    <property type="protein sequence ID" value="QKD02827.1"/>
    <property type="molecule type" value="Genomic_DNA"/>
</dbReference>
<evidence type="ECO:0000313" key="2">
    <source>
        <dbReference type="Proteomes" id="UP000503017"/>
    </source>
</evidence>
<dbReference type="Proteomes" id="UP000503017">
    <property type="component" value="Chromosome"/>
</dbReference>
<evidence type="ECO:0000313" key="1">
    <source>
        <dbReference type="EMBL" id="QKD02827.1"/>
    </source>
</evidence>
<dbReference type="RefSeq" id="WP_027030062.1">
    <property type="nucleotide sequence ID" value="NZ_CP033367.1"/>
</dbReference>
<proteinExistence type="predicted"/>
<accession>A0A6M7WL41</accession>
<name>A0A6M7WL41_RHILI</name>